<feature type="region of interest" description="Disordered" evidence="1">
    <location>
        <begin position="90"/>
        <end position="162"/>
    </location>
</feature>
<keyword evidence="2" id="KW-1185">Reference proteome</keyword>
<evidence type="ECO:0000256" key="1">
    <source>
        <dbReference type="SAM" id="MobiDB-lite"/>
    </source>
</evidence>
<feature type="compositionally biased region" description="Basic and acidic residues" evidence="1">
    <location>
        <begin position="145"/>
        <end position="162"/>
    </location>
</feature>
<accession>A0A915MRP7</accession>
<evidence type="ECO:0000313" key="2">
    <source>
        <dbReference type="Proteomes" id="UP000887561"/>
    </source>
</evidence>
<feature type="region of interest" description="Disordered" evidence="1">
    <location>
        <begin position="1"/>
        <end position="21"/>
    </location>
</feature>
<sequence length="162" mass="18157">MVGFQELPSPNSKRREIADDSTIIDSFESSANSNEKQCIERTEECISPADHLALQSLRSSALARKTNTTAKFSRNCRNLFADLMFGEEQKKNQVEEASSATSPLEESKKVEEKLKEETQTKLATEEKGVNNTQKLAIDEQVDNNTIKKNEENLSDTAKDLTQ</sequence>
<dbReference type="Proteomes" id="UP000887561">
    <property type="component" value="Unplaced"/>
</dbReference>
<dbReference type="AlphaFoldDB" id="A0A915MRP7"/>
<evidence type="ECO:0000313" key="3">
    <source>
        <dbReference type="WBParaSite" id="scaffold50745_cov294.g25140"/>
    </source>
</evidence>
<proteinExistence type="predicted"/>
<reference evidence="3" key="1">
    <citation type="submission" date="2022-11" db="UniProtKB">
        <authorList>
            <consortium name="WormBaseParasite"/>
        </authorList>
    </citation>
    <scope>IDENTIFICATION</scope>
</reference>
<dbReference type="WBParaSite" id="scaffold50745_cov294.g25140">
    <property type="protein sequence ID" value="scaffold50745_cov294.g25140"/>
    <property type="gene ID" value="scaffold50745_cov294.g25140"/>
</dbReference>
<protein>
    <submittedName>
        <fullName evidence="3">Uncharacterized protein</fullName>
    </submittedName>
</protein>
<organism evidence="2 3">
    <name type="scientific">Meloidogyne javanica</name>
    <name type="common">Root-knot nematode worm</name>
    <dbReference type="NCBI Taxonomy" id="6303"/>
    <lineage>
        <taxon>Eukaryota</taxon>
        <taxon>Metazoa</taxon>
        <taxon>Ecdysozoa</taxon>
        <taxon>Nematoda</taxon>
        <taxon>Chromadorea</taxon>
        <taxon>Rhabditida</taxon>
        <taxon>Tylenchina</taxon>
        <taxon>Tylenchomorpha</taxon>
        <taxon>Tylenchoidea</taxon>
        <taxon>Meloidogynidae</taxon>
        <taxon>Meloidogyninae</taxon>
        <taxon>Meloidogyne</taxon>
        <taxon>Meloidogyne incognita group</taxon>
    </lineage>
</organism>
<feature type="compositionally biased region" description="Basic and acidic residues" evidence="1">
    <location>
        <begin position="105"/>
        <end position="128"/>
    </location>
</feature>
<name>A0A915MRP7_MELJA</name>